<keyword evidence="3" id="KW-1185">Reference proteome</keyword>
<dbReference type="EMBL" id="FZNY01000011">
    <property type="protein sequence ID" value="SNS32781.1"/>
    <property type="molecule type" value="Genomic_DNA"/>
</dbReference>
<dbReference type="PROSITE" id="PS51257">
    <property type="entry name" value="PROKAR_LIPOPROTEIN"/>
    <property type="match status" value="1"/>
</dbReference>
<keyword evidence="1" id="KW-0732">Signal</keyword>
<feature type="chain" id="PRO_5011991894" description="Lipoprotein" evidence="1">
    <location>
        <begin position="23"/>
        <end position="198"/>
    </location>
</feature>
<reference evidence="2 3" key="1">
    <citation type="submission" date="2017-06" db="EMBL/GenBank/DDBJ databases">
        <authorList>
            <person name="Kim H.J."/>
            <person name="Triplett B.A."/>
        </authorList>
    </citation>
    <scope>NUCLEOTIDE SEQUENCE [LARGE SCALE GENOMIC DNA]</scope>
    <source>
        <strain evidence="2 3">DSM 25597</strain>
    </source>
</reference>
<gene>
    <name evidence="2" type="ORF">SAMN06265376_11160</name>
</gene>
<name>A0A239DL51_9FLAO</name>
<evidence type="ECO:0000313" key="3">
    <source>
        <dbReference type="Proteomes" id="UP000198379"/>
    </source>
</evidence>
<dbReference type="RefSeq" id="WP_089373812.1">
    <property type="nucleotide sequence ID" value="NZ_BMEP01000008.1"/>
</dbReference>
<accession>A0A239DL51</accession>
<organism evidence="2 3">
    <name type="scientific">Dokdonia pacifica</name>
    <dbReference type="NCBI Taxonomy" id="1627892"/>
    <lineage>
        <taxon>Bacteria</taxon>
        <taxon>Pseudomonadati</taxon>
        <taxon>Bacteroidota</taxon>
        <taxon>Flavobacteriia</taxon>
        <taxon>Flavobacteriales</taxon>
        <taxon>Flavobacteriaceae</taxon>
        <taxon>Dokdonia</taxon>
    </lineage>
</organism>
<protein>
    <recommendedName>
        <fullName evidence="4">Lipoprotein</fullName>
    </recommendedName>
</protein>
<proteinExistence type="predicted"/>
<sequence>MKHIIKLIVTSILAILFFTACSPETETEVFELGETTTDQTLNRRGTTTGHVNFCYTETTPVTPAEIIVCPDVFSLADITVNVPYSDDTNDVVDELKSVFFCNDEFSTCTGAPQPVEVCSVTFSIEDSPNFFGTYEYLSDDITPAISNQIKQYFACVAKDYGDTNYSEYQIAHVTFYQDQLLCNNCTRFLVAQVSYYVY</sequence>
<dbReference type="AlphaFoldDB" id="A0A239DL51"/>
<dbReference type="Proteomes" id="UP000198379">
    <property type="component" value="Unassembled WGS sequence"/>
</dbReference>
<feature type="signal peptide" evidence="1">
    <location>
        <begin position="1"/>
        <end position="22"/>
    </location>
</feature>
<evidence type="ECO:0000313" key="2">
    <source>
        <dbReference type="EMBL" id="SNS32781.1"/>
    </source>
</evidence>
<evidence type="ECO:0000256" key="1">
    <source>
        <dbReference type="SAM" id="SignalP"/>
    </source>
</evidence>
<evidence type="ECO:0008006" key="4">
    <source>
        <dbReference type="Google" id="ProtNLM"/>
    </source>
</evidence>